<evidence type="ECO:0000313" key="3">
    <source>
        <dbReference type="Proteomes" id="UP000663866"/>
    </source>
</evidence>
<reference evidence="2" key="1">
    <citation type="submission" date="2021-02" db="EMBL/GenBank/DDBJ databases">
        <authorList>
            <person name="Nowell W R."/>
        </authorList>
    </citation>
    <scope>NUCLEOTIDE SEQUENCE</scope>
</reference>
<accession>A0A821LAU5</accession>
<feature type="non-terminal residue" evidence="2">
    <location>
        <position position="1"/>
    </location>
</feature>
<feature type="compositionally biased region" description="Low complexity" evidence="1">
    <location>
        <begin position="27"/>
        <end position="37"/>
    </location>
</feature>
<feature type="region of interest" description="Disordered" evidence="1">
    <location>
        <begin position="1"/>
        <end position="76"/>
    </location>
</feature>
<keyword evidence="3" id="KW-1185">Reference proteome</keyword>
<sequence>SPSSVHHHQLTLSTSGHQSPPTDPNKRPIQIQKPPQQLLVKREPMSYDEQQVKTEIHDDSLNESMNTSKTRADPLH</sequence>
<proteinExistence type="predicted"/>
<feature type="non-terminal residue" evidence="2">
    <location>
        <position position="76"/>
    </location>
</feature>
<dbReference type="Proteomes" id="UP000663866">
    <property type="component" value="Unassembled WGS sequence"/>
</dbReference>
<dbReference type="AlphaFoldDB" id="A0A821LAU5"/>
<gene>
    <name evidence="2" type="ORF">OVN521_LOCUS50050</name>
</gene>
<organism evidence="2 3">
    <name type="scientific">Rotaria magnacalcarata</name>
    <dbReference type="NCBI Taxonomy" id="392030"/>
    <lineage>
        <taxon>Eukaryota</taxon>
        <taxon>Metazoa</taxon>
        <taxon>Spiralia</taxon>
        <taxon>Gnathifera</taxon>
        <taxon>Rotifera</taxon>
        <taxon>Eurotatoria</taxon>
        <taxon>Bdelloidea</taxon>
        <taxon>Philodinida</taxon>
        <taxon>Philodinidae</taxon>
        <taxon>Rotaria</taxon>
    </lineage>
</organism>
<protein>
    <submittedName>
        <fullName evidence="2">Uncharacterized protein</fullName>
    </submittedName>
</protein>
<comment type="caution">
    <text evidence="2">The sequence shown here is derived from an EMBL/GenBank/DDBJ whole genome shotgun (WGS) entry which is preliminary data.</text>
</comment>
<name>A0A821LAU5_9BILA</name>
<evidence type="ECO:0000256" key="1">
    <source>
        <dbReference type="SAM" id="MobiDB-lite"/>
    </source>
</evidence>
<dbReference type="EMBL" id="CAJOBG010113061">
    <property type="protein sequence ID" value="CAF4748019.1"/>
    <property type="molecule type" value="Genomic_DNA"/>
</dbReference>
<evidence type="ECO:0000313" key="2">
    <source>
        <dbReference type="EMBL" id="CAF4748019.1"/>
    </source>
</evidence>
<feature type="compositionally biased region" description="Basic and acidic residues" evidence="1">
    <location>
        <begin position="40"/>
        <end position="60"/>
    </location>
</feature>
<feature type="compositionally biased region" description="Polar residues" evidence="1">
    <location>
        <begin position="10"/>
        <end position="20"/>
    </location>
</feature>